<evidence type="ECO:0000256" key="2">
    <source>
        <dbReference type="ARBA" id="ARBA00013187"/>
    </source>
</evidence>
<dbReference type="Gene3D" id="3.90.1150.10">
    <property type="entry name" value="Aspartate Aminotransferase, domain 1"/>
    <property type="match status" value="1"/>
</dbReference>
<dbReference type="Pfam" id="PF00155">
    <property type="entry name" value="Aminotran_1_2"/>
    <property type="match status" value="1"/>
</dbReference>
<comment type="caution">
    <text evidence="6">The sequence shown here is derived from an EMBL/GenBank/DDBJ whole genome shotgun (WGS) entry which is preliminary data.</text>
</comment>
<dbReference type="AlphaFoldDB" id="A0A3M8WVF8"/>
<gene>
    <name evidence="6" type="ORF">EEJ42_06395</name>
</gene>
<reference evidence="6 7" key="1">
    <citation type="submission" date="2018-11" db="EMBL/GenBank/DDBJ databases">
        <title>The Potential of Streptomyces as Biocontrol Agents against the Tomato grey mould, Botrytis cinerea (Gray mold) Frontiers in Microbiology.</title>
        <authorList>
            <person name="Li D."/>
        </authorList>
    </citation>
    <scope>NUCLEOTIDE SEQUENCE [LARGE SCALE GENOMIC DNA]</scope>
    <source>
        <strain evidence="6 7">NEAU-LD23</strain>
    </source>
</reference>
<dbReference type="InterPro" id="IPR004839">
    <property type="entry name" value="Aminotransferase_I/II_large"/>
</dbReference>
<dbReference type="InterPro" id="IPR015421">
    <property type="entry name" value="PyrdxlP-dep_Trfase_major"/>
</dbReference>
<evidence type="ECO:0000256" key="3">
    <source>
        <dbReference type="ARBA" id="ARBA00022679"/>
    </source>
</evidence>
<dbReference type="GO" id="GO:0008710">
    <property type="term" value="F:8-amino-7-oxononanoate synthase activity"/>
    <property type="evidence" value="ECO:0007669"/>
    <property type="project" value="UniProtKB-EC"/>
</dbReference>
<sequence length="412" mass="45458">MTLPLTASALNEWGFTEWMRASKANQEAYDDISVLDDASDAVVTVDGRKMVNFASIGFLGWQHDPAVLRAFTDAAHSYGLVTGGSRITQGVNKPHREVESLLCEITGRQRALTFASGLLANVGFVHAMTTRFSFNQQSGMDNTDSVLVLDRDCHWSVWKAAEKLKRNQNLFTFRHNDMADLRRVLGEVRGRKVVVCFETVYSADGSMAPVAEIADLCEEFGALSFADDANGFMVYGNGEPRFADEYEALRRVTFLMVSFSKAVGLEGGALMGPADAIEAFEYMSGTSMFTAAIQPPTAAAIAHVLRRMTADRSAISRYLDRVDALRAQLTAIGCVISPTPTYVTSIHVGDDEIAETLRLQFAERGYLVPVFRYPAVKKNNAVIRLLLNDRLSQDHLDGFVETLAELKREHGF</sequence>
<feature type="domain" description="Aminotransferase class I/classII large" evidence="5">
    <location>
        <begin position="95"/>
        <end position="385"/>
    </location>
</feature>
<dbReference type="EMBL" id="RIBZ01000086">
    <property type="protein sequence ID" value="RNG34168.1"/>
    <property type="molecule type" value="Genomic_DNA"/>
</dbReference>
<dbReference type="Proteomes" id="UP000275401">
    <property type="component" value="Unassembled WGS sequence"/>
</dbReference>
<evidence type="ECO:0000259" key="5">
    <source>
        <dbReference type="Pfam" id="PF00155"/>
    </source>
</evidence>
<evidence type="ECO:0000256" key="1">
    <source>
        <dbReference type="ARBA" id="ARBA00001933"/>
    </source>
</evidence>
<keyword evidence="6" id="KW-0032">Aminotransferase</keyword>
<comment type="cofactor">
    <cofactor evidence="1">
        <name>pyridoxal 5'-phosphate</name>
        <dbReference type="ChEBI" id="CHEBI:597326"/>
    </cofactor>
</comment>
<dbReference type="InterPro" id="IPR015424">
    <property type="entry name" value="PyrdxlP-dep_Trfase"/>
</dbReference>
<accession>A0A3M8WVF8</accession>
<dbReference type="InterPro" id="IPR015422">
    <property type="entry name" value="PyrdxlP-dep_Trfase_small"/>
</dbReference>
<evidence type="ECO:0000313" key="7">
    <source>
        <dbReference type="Proteomes" id="UP000275401"/>
    </source>
</evidence>
<comment type="catalytic activity">
    <reaction evidence="4">
        <text>6-carboxyhexanoyl-[ACP] + L-alanine + H(+) = (8S)-8-amino-7-oxononanoate + holo-[ACP] + CO2</text>
        <dbReference type="Rhea" id="RHEA:42288"/>
        <dbReference type="Rhea" id="RHEA-COMP:9685"/>
        <dbReference type="Rhea" id="RHEA-COMP:9955"/>
        <dbReference type="ChEBI" id="CHEBI:15378"/>
        <dbReference type="ChEBI" id="CHEBI:16526"/>
        <dbReference type="ChEBI" id="CHEBI:57972"/>
        <dbReference type="ChEBI" id="CHEBI:64479"/>
        <dbReference type="ChEBI" id="CHEBI:78846"/>
        <dbReference type="ChEBI" id="CHEBI:149468"/>
        <dbReference type="EC" id="2.3.1.47"/>
    </reaction>
</comment>
<name>A0A3M8WVF8_9ACTN</name>
<dbReference type="Gene3D" id="3.40.640.10">
    <property type="entry name" value="Type I PLP-dependent aspartate aminotransferase-like (Major domain)"/>
    <property type="match status" value="1"/>
</dbReference>
<dbReference type="EC" id="2.3.1.47" evidence="2"/>
<evidence type="ECO:0000313" key="6">
    <source>
        <dbReference type="EMBL" id="RNG34168.1"/>
    </source>
</evidence>
<keyword evidence="3 6" id="KW-0808">Transferase</keyword>
<dbReference type="PANTHER" id="PTHR13693">
    <property type="entry name" value="CLASS II AMINOTRANSFERASE/8-AMINO-7-OXONONANOATE SYNTHASE"/>
    <property type="match status" value="1"/>
</dbReference>
<evidence type="ECO:0000256" key="4">
    <source>
        <dbReference type="ARBA" id="ARBA00047715"/>
    </source>
</evidence>
<dbReference type="SUPFAM" id="SSF53383">
    <property type="entry name" value="PLP-dependent transferases"/>
    <property type="match status" value="1"/>
</dbReference>
<dbReference type="RefSeq" id="WP_123098998.1">
    <property type="nucleotide sequence ID" value="NZ_RIBZ01000086.1"/>
</dbReference>
<dbReference type="GO" id="GO:0030170">
    <property type="term" value="F:pyridoxal phosphate binding"/>
    <property type="evidence" value="ECO:0007669"/>
    <property type="project" value="InterPro"/>
</dbReference>
<protein>
    <recommendedName>
        <fullName evidence="2">8-amino-7-oxononanoate synthase</fullName>
        <ecNumber evidence="2">2.3.1.47</ecNumber>
    </recommendedName>
</protein>
<organism evidence="6 7">
    <name type="scientific">Streptomyces botrytidirepellens</name>
    <dbReference type="NCBI Taxonomy" id="2486417"/>
    <lineage>
        <taxon>Bacteria</taxon>
        <taxon>Bacillati</taxon>
        <taxon>Actinomycetota</taxon>
        <taxon>Actinomycetes</taxon>
        <taxon>Kitasatosporales</taxon>
        <taxon>Streptomycetaceae</taxon>
        <taxon>Streptomyces</taxon>
    </lineage>
</organism>
<keyword evidence="7" id="KW-1185">Reference proteome</keyword>
<proteinExistence type="predicted"/>
<dbReference type="GO" id="GO:0008483">
    <property type="term" value="F:transaminase activity"/>
    <property type="evidence" value="ECO:0007669"/>
    <property type="project" value="UniProtKB-KW"/>
</dbReference>
<dbReference type="InterPro" id="IPR050087">
    <property type="entry name" value="AON_synthase_class-II"/>
</dbReference>